<evidence type="ECO:0000259" key="4">
    <source>
        <dbReference type="PROSITE" id="PS51898"/>
    </source>
</evidence>
<protein>
    <submittedName>
        <fullName evidence="5">Site-specific integrase</fullName>
    </submittedName>
</protein>
<organism evidence="5 6">
    <name type="scientific">Chryseobacterium nematophagum</name>
    <dbReference type="NCBI Taxonomy" id="2305228"/>
    <lineage>
        <taxon>Bacteria</taxon>
        <taxon>Pseudomonadati</taxon>
        <taxon>Bacteroidota</taxon>
        <taxon>Flavobacteriia</taxon>
        <taxon>Flavobacteriales</taxon>
        <taxon>Weeksellaceae</taxon>
        <taxon>Chryseobacterium group</taxon>
        <taxon>Chryseobacterium</taxon>
    </lineage>
</organism>
<reference evidence="5 6" key="1">
    <citation type="submission" date="2018-08" db="EMBL/GenBank/DDBJ databases">
        <title>Chryseobacterium nematophagum: a novel matrix digesting pathogen of nematodes.</title>
        <authorList>
            <person name="Page A."/>
            <person name="Roberts M."/>
            <person name="Felix M.-A."/>
            <person name="Weir W."/>
        </authorList>
    </citation>
    <scope>NUCLEOTIDE SEQUENCE [LARGE SCALE GENOMIC DNA]</scope>
    <source>
        <strain evidence="5 6">JUb275</strain>
    </source>
</reference>
<keyword evidence="6" id="KW-1185">Reference proteome</keyword>
<dbReference type="Pfam" id="PF00589">
    <property type="entry name" value="Phage_integrase"/>
    <property type="match status" value="1"/>
</dbReference>
<dbReference type="PANTHER" id="PTHR30349">
    <property type="entry name" value="PHAGE INTEGRASE-RELATED"/>
    <property type="match status" value="1"/>
</dbReference>
<dbReference type="RefSeq" id="WP_122547156.1">
    <property type="nucleotide sequence ID" value="NZ_QWIV01000013.1"/>
</dbReference>
<dbReference type="GO" id="GO:0006310">
    <property type="term" value="P:DNA recombination"/>
    <property type="evidence" value="ECO:0007669"/>
    <property type="project" value="UniProtKB-KW"/>
</dbReference>
<dbReference type="AlphaFoldDB" id="A0A3M7LEW6"/>
<dbReference type="InterPro" id="IPR011010">
    <property type="entry name" value="DNA_brk_join_enz"/>
</dbReference>
<comment type="caution">
    <text evidence="5">The sequence shown here is derived from an EMBL/GenBank/DDBJ whole genome shotgun (WGS) entry which is preliminary data.</text>
</comment>
<keyword evidence="3" id="KW-0233">DNA recombination</keyword>
<dbReference type="Gene3D" id="1.10.443.10">
    <property type="entry name" value="Intergrase catalytic core"/>
    <property type="match status" value="1"/>
</dbReference>
<accession>A0A3M7LEW6</accession>
<evidence type="ECO:0000256" key="1">
    <source>
        <dbReference type="ARBA" id="ARBA00008857"/>
    </source>
</evidence>
<name>A0A3M7LEW6_9FLAO</name>
<dbReference type="PROSITE" id="PS51898">
    <property type="entry name" value="TYR_RECOMBINASE"/>
    <property type="match status" value="1"/>
</dbReference>
<dbReference type="GO" id="GO:0003677">
    <property type="term" value="F:DNA binding"/>
    <property type="evidence" value="ECO:0007669"/>
    <property type="project" value="UniProtKB-KW"/>
</dbReference>
<dbReference type="Gene3D" id="1.10.150.130">
    <property type="match status" value="1"/>
</dbReference>
<dbReference type="Proteomes" id="UP000267524">
    <property type="component" value="Unassembled WGS sequence"/>
</dbReference>
<dbReference type="CDD" id="cd00397">
    <property type="entry name" value="DNA_BRE_C"/>
    <property type="match status" value="1"/>
</dbReference>
<dbReference type="InterPro" id="IPR010998">
    <property type="entry name" value="Integrase_recombinase_N"/>
</dbReference>
<evidence type="ECO:0000313" key="6">
    <source>
        <dbReference type="Proteomes" id="UP000267524"/>
    </source>
</evidence>
<evidence type="ECO:0000313" key="5">
    <source>
        <dbReference type="EMBL" id="RMZ60032.1"/>
    </source>
</evidence>
<dbReference type="GO" id="GO:0015074">
    <property type="term" value="P:DNA integration"/>
    <property type="evidence" value="ECO:0007669"/>
    <property type="project" value="InterPro"/>
</dbReference>
<feature type="domain" description="Tyr recombinase" evidence="4">
    <location>
        <begin position="215"/>
        <end position="396"/>
    </location>
</feature>
<sequence>MENLKNLLSNGCSYSDLFVFPDIKKMSAKEAMQKTWFVECVFYDPLEQNRYPKGYVWRKKKLAKFKTFQERLAAAKILKIEMERALQNGFNPMPQVKAFKITNDSEYSANMYLLEALDLAFENHKKNIGYEHSQVVKSTLNKMRSVFIELGYDNIKIKDVELKHIHLTLEKCKLTAYSFNKYRVHLSTLFAELCANSCLVQNPCQYIKRKKHIKKEVKILSKDKFATIYEFLLKEHCGFANYAQIFHMSGCRSSELLEIKKSDVDIDNQEFTIVVKKRQNYTREKRAIIPDAIPFWKKQLDLCIHDNDYLFGIGFYPELRDKAITYGSSHVYWKRYVKNKFEIEENFYSLKHFFLDMIDEKYGIQTAQELAGHLHSRTSEIYTIKKEKRKLEGLKKIKLN</sequence>
<dbReference type="InterPro" id="IPR050090">
    <property type="entry name" value="Tyrosine_recombinase_XerCD"/>
</dbReference>
<gene>
    <name evidence="5" type="ORF">D1632_10600</name>
</gene>
<proteinExistence type="inferred from homology"/>
<evidence type="ECO:0000256" key="3">
    <source>
        <dbReference type="ARBA" id="ARBA00023172"/>
    </source>
</evidence>
<evidence type="ECO:0000256" key="2">
    <source>
        <dbReference type="ARBA" id="ARBA00023125"/>
    </source>
</evidence>
<dbReference type="SUPFAM" id="SSF56349">
    <property type="entry name" value="DNA breaking-rejoining enzymes"/>
    <property type="match status" value="1"/>
</dbReference>
<keyword evidence="2" id="KW-0238">DNA-binding</keyword>
<dbReference type="PANTHER" id="PTHR30349:SF41">
    <property type="entry name" value="INTEGRASE_RECOMBINASE PROTEIN MJ0367-RELATED"/>
    <property type="match status" value="1"/>
</dbReference>
<dbReference type="InterPro" id="IPR013762">
    <property type="entry name" value="Integrase-like_cat_sf"/>
</dbReference>
<dbReference type="InterPro" id="IPR002104">
    <property type="entry name" value="Integrase_catalytic"/>
</dbReference>
<dbReference type="EMBL" id="QWIV01000013">
    <property type="protein sequence ID" value="RMZ60032.1"/>
    <property type="molecule type" value="Genomic_DNA"/>
</dbReference>
<comment type="similarity">
    <text evidence="1">Belongs to the 'phage' integrase family.</text>
</comment>